<evidence type="ECO:0000313" key="1">
    <source>
        <dbReference type="EMBL" id="KAF9736454.1"/>
    </source>
</evidence>
<organism evidence="1 2">
    <name type="scientific">Paraphaeosphaeria minitans</name>
    <dbReference type="NCBI Taxonomy" id="565426"/>
    <lineage>
        <taxon>Eukaryota</taxon>
        <taxon>Fungi</taxon>
        <taxon>Dikarya</taxon>
        <taxon>Ascomycota</taxon>
        <taxon>Pezizomycotina</taxon>
        <taxon>Dothideomycetes</taxon>
        <taxon>Pleosporomycetidae</taxon>
        <taxon>Pleosporales</taxon>
        <taxon>Massarineae</taxon>
        <taxon>Didymosphaeriaceae</taxon>
        <taxon>Paraphaeosphaeria</taxon>
    </lineage>
</organism>
<dbReference type="EMBL" id="WJXW01000004">
    <property type="protein sequence ID" value="KAF9736454.1"/>
    <property type="molecule type" value="Genomic_DNA"/>
</dbReference>
<gene>
    <name evidence="1" type="ORF">PMIN01_04233</name>
</gene>
<evidence type="ECO:0000313" key="2">
    <source>
        <dbReference type="Proteomes" id="UP000756921"/>
    </source>
</evidence>
<comment type="caution">
    <text evidence="1">The sequence shown here is derived from an EMBL/GenBank/DDBJ whole genome shotgun (WGS) entry which is preliminary data.</text>
</comment>
<name>A0A9P6GJB4_9PLEO</name>
<accession>A0A9P6GJB4</accession>
<sequence>MRPTSLQRSDNGGKKGVWPIPHDVGRVTWCKRPEAPREVSLHSWRRSGPANHECVLPSSHLQGQDEMRDEDGIDVDVDPISQTAPWAKDEAMPPNEMHGESVCSIKLSSPSILTVWHTCAILEE</sequence>
<keyword evidence="2" id="KW-1185">Reference proteome</keyword>
<proteinExistence type="predicted"/>
<dbReference type="AlphaFoldDB" id="A0A9P6GJB4"/>
<protein>
    <submittedName>
        <fullName evidence="1">Uncharacterized protein</fullName>
    </submittedName>
</protein>
<dbReference type="Proteomes" id="UP000756921">
    <property type="component" value="Unassembled WGS sequence"/>
</dbReference>
<reference evidence="1" key="1">
    <citation type="journal article" date="2020" name="Mol. Plant Microbe Interact.">
        <title>Genome Sequence of the Biocontrol Agent Coniothyrium minitans strain Conio (IMI 134523).</title>
        <authorList>
            <person name="Patel D."/>
            <person name="Shittu T.A."/>
            <person name="Baroncelli R."/>
            <person name="Muthumeenakshi S."/>
            <person name="Osborne T.H."/>
            <person name="Janganan T.K."/>
            <person name="Sreenivasaprasad S."/>
        </authorList>
    </citation>
    <scope>NUCLEOTIDE SEQUENCE</scope>
    <source>
        <strain evidence="1">Conio</strain>
    </source>
</reference>